<reference evidence="10" key="2">
    <citation type="journal article" date="2021" name="Microbiome">
        <title>Successional dynamics and alternative stable states in a saline activated sludge microbial community over 9 years.</title>
        <authorList>
            <person name="Wang Y."/>
            <person name="Ye J."/>
            <person name="Ju F."/>
            <person name="Liu L."/>
            <person name="Boyd J.A."/>
            <person name="Deng Y."/>
            <person name="Parks D.H."/>
            <person name="Jiang X."/>
            <person name="Yin X."/>
            <person name="Woodcroft B.J."/>
            <person name="Tyson G.W."/>
            <person name="Hugenholtz P."/>
            <person name="Polz M.F."/>
            <person name="Zhang T."/>
        </authorList>
    </citation>
    <scope>NUCLEOTIDE SEQUENCE</scope>
    <source>
        <strain evidence="10">HKST-UBA02</strain>
    </source>
</reference>
<dbReference type="CDD" id="cd10561">
    <property type="entry name" value="HybA_like"/>
    <property type="match status" value="1"/>
</dbReference>
<dbReference type="GO" id="GO:0046872">
    <property type="term" value="F:metal ion binding"/>
    <property type="evidence" value="ECO:0007669"/>
    <property type="project" value="UniProtKB-KW"/>
</dbReference>
<dbReference type="InterPro" id="IPR051555">
    <property type="entry name" value="FDH_Electron_Transfer_Unit"/>
</dbReference>
<keyword evidence="6" id="KW-0411">Iron-sulfur</keyword>
<evidence type="ECO:0000259" key="9">
    <source>
        <dbReference type="PROSITE" id="PS51379"/>
    </source>
</evidence>
<keyword evidence="5" id="KW-0408">Iron</keyword>
<proteinExistence type="predicted"/>
<reference evidence="10" key="1">
    <citation type="submission" date="2020-04" db="EMBL/GenBank/DDBJ databases">
        <authorList>
            <person name="Zhang T."/>
        </authorList>
    </citation>
    <scope>NUCLEOTIDE SEQUENCE</scope>
    <source>
        <strain evidence="10">HKST-UBA02</strain>
    </source>
</reference>
<evidence type="ECO:0000256" key="4">
    <source>
        <dbReference type="ARBA" id="ARBA00022737"/>
    </source>
</evidence>
<dbReference type="PANTHER" id="PTHR43545">
    <property type="entry name" value="FORMATE DEHYDROGENASE, NITRATE-INDUCIBLE, IRON-SULFUR SUBUNIT"/>
    <property type="match status" value="1"/>
</dbReference>
<evidence type="ECO:0000256" key="5">
    <source>
        <dbReference type="ARBA" id="ARBA00023004"/>
    </source>
</evidence>
<dbReference type="Gene3D" id="3.30.70.20">
    <property type="match status" value="2"/>
</dbReference>
<feature type="domain" description="4Fe-4S ferredoxin-type" evidence="9">
    <location>
        <begin position="2"/>
        <end position="32"/>
    </location>
</feature>
<dbReference type="PROSITE" id="PS00198">
    <property type="entry name" value="4FE4S_FER_1"/>
    <property type="match status" value="1"/>
</dbReference>
<protein>
    <submittedName>
        <fullName evidence="10">4Fe-4S dicluster domain-containing protein</fullName>
    </submittedName>
</protein>
<organism evidence="10 11">
    <name type="scientific">Eiseniibacteriota bacterium</name>
    <dbReference type="NCBI Taxonomy" id="2212470"/>
    <lineage>
        <taxon>Bacteria</taxon>
        <taxon>Candidatus Eiseniibacteriota</taxon>
    </lineage>
</organism>
<keyword evidence="8" id="KW-0812">Transmembrane</keyword>
<feature type="compositionally biased region" description="Basic and acidic residues" evidence="7">
    <location>
        <begin position="249"/>
        <end position="259"/>
    </location>
</feature>
<evidence type="ECO:0000313" key="10">
    <source>
        <dbReference type="EMBL" id="MCA9757199.1"/>
    </source>
</evidence>
<accession>A0A956NHN5</accession>
<name>A0A956NHN5_UNCEI</name>
<dbReference type="Pfam" id="PF00037">
    <property type="entry name" value="Fer4"/>
    <property type="match status" value="1"/>
</dbReference>
<feature type="region of interest" description="Disordered" evidence="7">
    <location>
        <begin position="249"/>
        <end position="274"/>
    </location>
</feature>
<dbReference type="GO" id="GO:0051539">
    <property type="term" value="F:4 iron, 4 sulfur cluster binding"/>
    <property type="evidence" value="ECO:0007669"/>
    <property type="project" value="UniProtKB-KW"/>
</dbReference>
<keyword evidence="8" id="KW-1133">Transmembrane helix</keyword>
<comment type="caution">
    <text evidence="10">The sequence shown here is derived from an EMBL/GenBank/DDBJ whole genome shotgun (WGS) entry which is preliminary data.</text>
</comment>
<dbReference type="InterPro" id="IPR017896">
    <property type="entry name" value="4Fe4S_Fe-S-bd"/>
</dbReference>
<comment type="subcellular location">
    <subcellularLocation>
        <location evidence="1">Cell envelope</location>
    </subcellularLocation>
</comment>
<dbReference type="Pfam" id="PF13247">
    <property type="entry name" value="Fer4_11"/>
    <property type="match status" value="1"/>
</dbReference>
<dbReference type="AlphaFoldDB" id="A0A956NHN5"/>
<dbReference type="GO" id="GO:0030313">
    <property type="term" value="C:cell envelope"/>
    <property type="evidence" value="ECO:0007669"/>
    <property type="project" value="UniProtKB-SubCell"/>
</dbReference>
<evidence type="ECO:0000256" key="1">
    <source>
        <dbReference type="ARBA" id="ARBA00004196"/>
    </source>
</evidence>
<evidence type="ECO:0000256" key="6">
    <source>
        <dbReference type="ARBA" id="ARBA00023014"/>
    </source>
</evidence>
<sequence>MYGILFDANLCVGCGACMEACRAENGLPESDETEGLKLSATDYCVVEEVGDVYLRRMCMHCLEPSCASACPVGALHKTSLGPVEYDFEKCIGCRYCMVACPFSVPRYEWNSVTPRVRKCQLCPHRLSKGLPTACSEACPAEATVSGERSELLAEAWRRISEDPDSYAPRVYGTTEAGGTSVLVIGPPEVMAAFDPRIPNESLPHKTWVVLSQIPTAVGTAGGGLLAINWIIRRRMALTAERLRKNGDEHAQSFELKEEDALAGIDPSDPGKGGV</sequence>
<keyword evidence="4" id="KW-0677">Repeat</keyword>
<evidence type="ECO:0000256" key="2">
    <source>
        <dbReference type="ARBA" id="ARBA00022485"/>
    </source>
</evidence>
<evidence type="ECO:0000256" key="7">
    <source>
        <dbReference type="SAM" id="MobiDB-lite"/>
    </source>
</evidence>
<keyword evidence="3" id="KW-0479">Metal-binding</keyword>
<dbReference type="Proteomes" id="UP000739538">
    <property type="component" value="Unassembled WGS sequence"/>
</dbReference>
<evidence type="ECO:0000256" key="3">
    <source>
        <dbReference type="ARBA" id="ARBA00022723"/>
    </source>
</evidence>
<dbReference type="PROSITE" id="PS51379">
    <property type="entry name" value="4FE4S_FER_2"/>
    <property type="match status" value="2"/>
</dbReference>
<gene>
    <name evidence="10" type="ORF">KDA27_15445</name>
</gene>
<keyword evidence="2" id="KW-0004">4Fe-4S</keyword>
<keyword evidence="8" id="KW-0472">Membrane</keyword>
<dbReference type="EMBL" id="JAGQHS010000087">
    <property type="protein sequence ID" value="MCA9757199.1"/>
    <property type="molecule type" value="Genomic_DNA"/>
</dbReference>
<feature type="domain" description="4Fe-4S ferredoxin-type" evidence="9">
    <location>
        <begin position="81"/>
        <end position="110"/>
    </location>
</feature>
<dbReference type="SUPFAM" id="SSF54862">
    <property type="entry name" value="4Fe-4S ferredoxins"/>
    <property type="match status" value="1"/>
</dbReference>
<evidence type="ECO:0000256" key="8">
    <source>
        <dbReference type="SAM" id="Phobius"/>
    </source>
</evidence>
<dbReference type="InterPro" id="IPR017900">
    <property type="entry name" value="4Fe4S_Fe_S_CS"/>
</dbReference>
<evidence type="ECO:0000313" key="11">
    <source>
        <dbReference type="Proteomes" id="UP000739538"/>
    </source>
</evidence>
<feature type="transmembrane region" description="Helical" evidence="8">
    <location>
        <begin position="207"/>
        <end position="231"/>
    </location>
</feature>
<dbReference type="PANTHER" id="PTHR43545:SF4">
    <property type="entry name" value="IRON-SULFUR PROTEIN"/>
    <property type="match status" value="1"/>
</dbReference>